<reference evidence="2 3" key="1">
    <citation type="submission" date="2015-07" db="EMBL/GenBank/DDBJ databases">
        <title>High-quality draft genome sequence of Oceanobacillus caeni HM6, a bacillus isolated from a human feces.</title>
        <authorList>
            <person name="Kumar J."/>
            <person name="Verma M.K."/>
            <person name="Pandey R."/>
            <person name="Bhambi M."/>
            <person name="Chauhan N."/>
        </authorList>
    </citation>
    <scope>NUCLEOTIDE SEQUENCE [LARGE SCALE GENOMIC DNA]</scope>
    <source>
        <strain evidence="2 3">HM6</strain>
    </source>
</reference>
<keyword evidence="3" id="KW-1185">Reference proteome</keyword>
<dbReference type="Proteomes" id="UP000037854">
    <property type="component" value="Unassembled WGS sequence"/>
</dbReference>
<protein>
    <submittedName>
        <fullName evidence="2">Topoisomerase</fullName>
    </submittedName>
</protein>
<gene>
    <name evidence="2" type="ORF">AFL42_01025</name>
</gene>
<dbReference type="Gene3D" id="3.40.1360.10">
    <property type="match status" value="1"/>
</dbReference>
<dbReference type="RefSeq" id="WP_060667547.1">
    <property type="nucleotide sequence ID" value="NZ_LGTK01000002.1"/>
</dbReference>
<accession>A0ABR5MNA9</accession>
<dbReference type="PANTHER" id="PTHR39156">
    <property type="entry name" value="RIBONUCLEASE M5"/>
    <property type="match status" value="1"/>
</dbReference>
<organism evidence="2 3">
    <name type="scientific">Oceanobacillus caeni</name>
    <dbReference type="NCBI Taxonomy" id="405946"/>
    <lineage>
        <taxon>Bacteria</taxon>
        <taxon>Bacillati</taxon>
        <taxon>Bacillota</taxon>
        <taxon>Bacilli</taxon>
        <taxon>Bacillales</taxon>
        <taxon>Bacillaceae</taxon>
        <taxon>Oceanobacillus</taxon>
    </lineage>
</organism>
<dbReference type="EMBL" id="LGTK01000002">
    <property type="protein sequence ID" value="KPH78724.1"/>
    <property type="molecule type" value="Genomic_DNA"/>
</dbReference>
<dbReference type="SMART" id="SM00493">
    <property type="entry name" value="TOPRIM"/>
    <property type="match status" value="1"/>
</dbReference>
<name>A0ABR5MNA9_9BACI</name>
<comment type="caution">
    <text evidence="2">The sequence shown here is derived from an EMBL/GenBank/DDBJ whole genome shotgun (WGS) entry which is preliminary data.</text>
</comment>
<evidence type="ECO:0000259" key="1">
    <source>
        <dbReference type="PROSITE" id="PS50880"/>
    </source>
</evidence>
<evidence type="ECO:0000313" key="3">
    <source>
        <dbReference type="Proteomes" id="UP000037854"/>
    </source>
</evidence>
<dbReference type="InterPro" id="IPR006171">
    <property type="entry name" value="TOPRIM_dom"/>
</dbReference>
<dbReference type="Pfam" id="PF01751">
    <property type="entry name" value="Toprim"/>
    <property type="match status" value="1"/>
</dbReference>
<dbReference type="PANTHER" id="PTHR39156:SF2">
    <property type="entry name" value="DNA PRIMASE (BACTERIAL TYPE) AND SMALL PRIMASE-LIKE PROTEINS"/>
    <property type="match status" value="1"/>
</dbReference>
<dbReference type="PROSITE" id="PS50880">
    <property type="entry name" value="TOPRIM"/>
    <property type="match status" value="1"/>
</dbReference>
<feature type="domain" description="Toprim" evidence="1">
    <location>
        <begin position="7"/>
        <end position="97"/>
    </location>
</feature>
<evidence type="ECO:0000313" key="2">
    <source>
        <dbReference type="EMBL" id="KPH78724.1"/>
    </source>
</evidence>
<proteinExistence type="predicted"/>
<sequence>MITSDSEKVIIVEGLTDKRQIEKVINDDVTIVCTNGTLGVERFDEMLEMYQLDDRDVFILVDEDRSGIKLRKQLARELPHADHIYVSSEYREVATTPEHILATTLVGKHFSVNPLFLTQLSH</sequence>
<dbReference type="SUPFAM" id="SSF110455">
    <property type="entry name" value="Toprim domain"/>
    <property type="match status" value="1"/>
</dbReference>